<dbReference type="CDD" id="cd09274">
    <property type="entry name" value="RNase_HI_RT_Ty3"/>
    <property type="match status" value="1"/>
</dbReference>
<dbReference type="Pfam" id="PF17917">
    <property type="entry name" value="RT_RNaseH"/>
    <property type="match status" value="1"/>
</dbReference>
<evidence type="ECO:0000256" key="8">
    <source>
        <dbReference type="ARBA" id="ARBA00022918"/>
    </source>
</evidence>
<dbReference type="Gene3D" id="3.30.70.270">
    <property type="match status" value="2"/>
</dbReference>
<dbReference type="OrthoDB" id="5868531at2759"/>
<dbReference type="PROSITE" id="PS50878">
    <property type="entry name" value="RT_POL"/>
    <property type="match status" value="1"/>
</dbReference>
<keyword evidence="11" id="KW-1185">Reference proteome</keyword>
<evidence type="ECO:0000313" key="11">
    <source>
        <dbReference type="Proteomes" id="UP000325315"/>
    </source>
</evidence>
<dbReference type="CDD" id="cd01647">
    <property type="entry name" value="RT_LTR"/>
    <property type="match status" value="1"/>
</dbReference>
<keyword evidence="2" id="KW-0645">Protease</keyword>
<dbReference type="GO" id="GO:0003964">
    <property type="term" value="F:RNA-directed DNA polymerase activity"/>
    <property type="evidence" value="ECO:0007669"/>
    <property type="project" value="UniProtKB-KW"/>
</dbReference>
<evidence type="ECO:0000259" key="9">
    <source>
        <dbReference type="PROSITE" id="PS50878"/>
    </source>
</evidence>
<dbReference type="InterPro" id="IPR041373">
    <property type="entry name" value="RT_RNaseH"/>
</dbReference>
<dbReference type="FunFam" id="3.30.70.270:FF:000020">
    <property type="entry name" value="Transposon Tf2-6 polyprotein-like Protein"/>
    <property type="match status" value="1"/>
</dbReference>
<keyword evidence="7" id="KW-0378">Hydrolase</keyword>
<dbReference type="Gene3D" id="2.40.70.10">
    <property type="entry name" value="Acid Proteases"/>
    <property type="match status" value="1"/>
</dbReference>
<protein>
    <recommendedName>
        <fullName evidence="1">RNA-directed DNA polymerase</fullName>
        <ecNumber evidence="1">2.7.7.49</ecNumber>
    </recommendedName>
</protein>
<dbReference type="PANTHER" id="PTHR24559">
    <property type="entry name" value="TRANSPOSON TY3-I GAG-POL POLYPROTEIN"/>
    <property type="match status" value="1"/>
</dbReference>
<dbReference type="Pfam" id="PF00078">
    <property type="entry name" value="RVT_1"/>
    <property type="match status" value="1"/>
</dbReference>
<keyword evidence="3" id="KW-0808">Transferase</keyword>
<dbReference type="PANTHER" id="PTHR24559:SF447">
    <property type="entry name" value="RNA-DIRECTED DNA POLYMERASE HOMOLOG"/>
    <property type="match status" value="1"/>
</dbReference>
<sequence length="655" mass="74973">MTVVSLLGQSLVVNKLFRDVPLETQGVLFLADLMELPFGEFDLILGMDWLVKHRAKLDCTNKRMVLRTLEDEEVVVIGARRDYLSNVASALRAVKMVQKGCKEFLAWISALDAKEVNVNEVRTVKEFVDVFPEELLGLPPDLEVEFGIELLPGTAPVSIAPYRMALKELVELKAQIQELLDRGFIRPSVSPWGAPVLFVKKKDMSMCMCIDYRQLNKLTIKNMYLLSRIDDLFDQLNGASFFSKIDLRSGYHQLKVKEADIHKMAFRTRYGHYEFLVMPFGLTNAPAAFMDMMNRVFQPYLDRFVVVFIDGILVYSKTEEEQESHLRVVLQILWEKQLYAKFSKCEFWLKEVTLLGHVVSAEGIRVDPQKIEAKSPKSVAGIRSFLGLAGYYRRFVEGLSLIVTPLTKLLRKGVPFVWTAKQQESFEKLKKILTEAPVLIQLEVGKEFVVYCDASHTGLGCVLMQGGRPHEINYPTHDLELAAVRHYLYGERSIIYTDHKSLKYLLTQKDLNLRQWRWIELLKDYSCSIEYHLGKANVVADALSQKVILELRAMFAHLSLYDDGSVLAELQVKPTWISQIKEKQLLDDVLSARLLQVPNSGVEDYSLNNDGVLCFRERVCVSKDVGLRQMILQEAHSSPYAMHPGRSKMYQDLRE</sequence>
<dbReference type="Gene3D" id="1.10.340.70">
    <property type="match status" value="1"/>
</dbReference>
<proteinExistence type="predicted"/>
<keyword evidence="6" id="KW-0255">Endonuclease</keyword>
<dbReference type="InterPro" id="IPR053134">
    <property type="entry name" value="RNA-dir_DNA_polymerase"/>
</dbReference>
<dbReference type="EMBL" id="SMMG02000002">
    <property type="protein sequence ID" value="KAA3483043.1"/>
    <property type="molecule type" value="Genomic_DNA"/>
</dbReference>
<dbReference type="InterPro" id="IPR000477">
    <property type="entry name" value="RT_dom"/>
</dbReference>
<keyword evidence="4" id="KW-0548">Nucleotidyltransferase</keyword>
<reference evidence="11" key="1">
    <citation type="journal article" date="2019" name="Plant Biotechnol. J.">
        <title>Genome sequencing of the Australian wild diploid species Gossypium australe highlights disease resistance and delayed gland morphogenesis.</title>
        <authorList>
            <person name="Cai Y."/>
            <person name="Cai X."/>
            <person name="Wang Q."/>
            <person name="Wang P."/>
            <person name="Zhang Y."/>
            <person name="Cai C."/>
            <person name="Xu Y."/>
            <person name="Wang K."/>
            <person name="Zhou Z."/>
            <person name="Wang C."/>
            <person name="Geng S."/>
            <person name="Li B."/>
            <person name="Dong Q."/>
            <person name="Hou Y."/>
            <person name="Wang H."/>
            <person name="Ai P."/>
            <person name="Liu Z."/>
            <person name="Yi F."/>
            <person name="Sun M."/>
            <person name="An G."/>
            <person name="Cheng J."/>
            <person name="Zhang Y."/>
            <person name="Shi Q."/>
            <person name="Xie Y."/>
            <person name="Shi X."/>
            <person name="Chang Y."/>
            <person name="Huang F."/>
            <person name="Chen Y."/>
            <person name="Hong S."/>
            <person name="Mi L."/>
            <person name="Sun Q."/>
            <person name="Zhang L."/>
            <person name="Zhou B."/>
            <person name="Peng R."/>
            <person name="Zhang X."/>
            <person name="Liu F."/>
        </authorList>
    </citation>
    <scope>NUCLEOTIDE SEQUENCE [LARGE SCALE GENOMIC DNA]</scope>
    <source>
        <strain evidence="11">cv. PA1801</strain>
    </source>
</reference>
<dbReference type="InterPro" id="IPR043128">
    <property type="entry name" value="Rev_trsase/Diguanyl_cyclase"/>
</dbReference>
<dbReference type="GO" id="GO:0008233">
    <property type="term" value="F:peptidase activity"/>
    <property type="evidence" value="ECO:0007669"/>
    <property type="project" value="UniProtKB-KW"/>
</dbReference>
<keyword evidence="8" id="KW-0695">RNA-directed DNA polymerase</keyword>
<gene>
    <name evidence="10" type="ORF">EPI10_005241</name>
</gene>
<dbReference type="CDD" id="cd00303">
    <property type="entry name" value="retropepsin_like"/>
    <property type="match status" value="1"/>
</dbReference>
<evidence type="ECO:0000256" key="1">
    <source>
        <dbReference type="ARBA" id="ARBA00012493"/>
    </source>
</evidence>
<dbReference type="Gene3D" id="3.10.10.10">
    <property type="entry name" value="HIV Type 1 Reverse Transcriptase, subunit A, domain 1"/>
    <property type="match status" value="1"/>
</dbReference>
<evidence type="ECO:0000256" key="4">
    <source>
        <dbReference type="ARBA" id="ARBA00022695"/>
    </source>
</evidence>
<evidence type="ECO:0000256" key="2">
    <source>
        <dbReference type="ARBA" id="ARBA00022670"/>
    </source>
</evidence>
<dbReference type="InterPro" id="IPR021109">
    <property type="entry name" value="Peptidase_aspartic_dom_sf"/>
</dbReference>
<organism evidence="10 11">
    <name type="scientific">Gossypium australe</name>
    <dbReference type="NCBI Taxonomy" id="47621"/>
    <lineage>
        <taxon>Eukaryota</taxon>
        <taxon>Viridiplantae</taxon>
        <taxon>Streptophyta</taxon>
        <taxon>Embryophyta</taxon>
        <taxon>Tracheophyta</taxon>
        <taxon>Spermatophyta</taxon>
        <taxon>Magnoliopsida</taxon>
        <taxon>eudicotyledons</taxon>
        <taxon>Gunneridae</taxon>
        <taxon>Pentapetalae</taxon>
        <taxon>rosids</taxon>
        <taxon>malvids</taxon>
        <taxon>Malvales</taxon>
        <taxon>Malvaceae</taxon>
        <taxon>Malvoideae</taxon>
        <taxon>Gossypium</taxon>
    </lineage>
</organism>
<evidence type="ECO:0000256" key="5">
    <source>
        <dbReference type="ARBA" id="ARBA00022722"/>
    </source>
</evidence>
<evidence type="ECO:0000256" key="7">
    <source>
        <dbReference type="ARBA" id="ARBA00022801"/>
    </source>
</evidence>
<dbReference type="GO" id="GO:0006508">
    <property type="term" value="P:proteolysis"/>
    <property type="evidence" value="ECO:0007669"/>
    <property type="project" value="UniProtKB-KW"/>
</dbReference>
<feature type="domain" description="Reverse transcriptase" evidence="9">
    <location>
        <begin position="180"/>
        <end position="359"/>
    </location>
</feature>
<dbReference type="EC" id="2.7.7.49" evidence="1"/>
<dbReference type="AlphaFoldDB" id="A0A5B6WNS7"/>
<dbReference type="FunFam" id="3.10.10.10:FF:000007">
    <property type="entry name" value="Retrovirus-related Pol polyprotein from transposon 17.6-like Protein"/>
    <property type="match status" value="1"/>
</dbReference>
<accession>A0A5B6WNS7</accession>
<dbReference type="InterPro" id="IPR043502">
    <property type="entry name" value="DNA/RNA_pol_sf"/>
</dbReference>
<name>A0A5B6WNS7_9ROSI</name>
<dbReference type="Proteomes" id="UP000325315">
    <property type="component" value="Unassembled WGS sequence"/>
</dbReference>
<evidence type="ECO:0000256" key="3">
    <source>
        <dbReference type="ARBA" id="ARBA00022679"/>
    </source>
</evidence>
<evidence type="ECO:0000313" key="10">
    <source>
        <dbReference type="EMBL" id="KAA3483043.1"/>
    </source>
</evidence>
<dbReference type="GO" id="GO:0004519">
    <property type="term" value="F:endonuclease activity"/>
    <property type="evidence" value="ECO:0007669"/>
    <property type="project" value="UniProtKB-KW"/>
</dbReference>
<evidence type="ECO:0000256" key="6">
    <source>
        <dbReference type="ARBA" id="ARBA00022759"/>
    </source>
</evidence>
<dbReference type="SUPFAM" id="SSF56672">
    <property type="entry name" value="DNA/RNA polymerases"/>
    <property type="match status" value="1"/>
</dbReference>
<keyword evidence="5" id="KW-0540">Nuclease</keyword>
<dbReference type="Pfam" id="PF08284">
    <property type="entry name" value="RVP_2"/>
    <property type="match status" value="1"/>
</dbReference>
<comment type="caution">
    <text evidence="10">The sequence shown here is derived from an EMBL/GenBank/DDBJ whole genome shotgun (WGS) entry which is preliminary data.</text>
</comment>